<sequence length="77" mass="8989">MLSSPWKPHGPILRISRAIIHRKFDSRITFLEFNKWYDSNLHCLATSELRRHSNSMGWLVAGSSGIHFIVPKVWRSD</sequence>
<name>A0A146FQN5_ASPKA</name>
<organism evidence="1 2">
    <name type="scientific">Aspergillus kawachii</name>
    <name type="common">White koji mold</name>
    <name type="synonym">Aspergillus awamori var. kawachi</name>
    <dbReference type="NCBI Taxonomy" id="1069201"/>
    <lineage>
        <taxon>Eukaryota</taxon>
        <taxon>Fungi</taxon>
        <taxon>Dikarya</taxon>
        <taxon>Ascomycota</taxon>
        <taxon>Pezizomycotina</taxon>
        <taxon>Eurotiomycetes</taxon>
        <taxon>Eurotiomycetidae</taxon>
        <taxon>Eurotiales</taxon>
        <taxon>Aspergillaceae</taxon>
        <taxon>Aspergillus</taxon>
        <taxon>Aspergillus subgen. Circumdati</taxon>
    </lineage>
</organism>
<reference evidence="2" key="2">
    <citation type="submission" date="2016-02" db="EMBL/GenBank/DDBJ databases">
        <title>Genome sequencing of Aspergillus luchuensis NBRC 4314.</title>
        <authorList>
            <person name="Yamada O."/>
        </authorList>
    </citation>
    <scope>NUCLEOTIDE SEQUENCE [LARGE SCALE GENOMIC DNA]</scope>
    <source>
        <strain evidence="2">RIB 2604</strain>
    </source>
</reference>
<gene>
    <name evidence="1" type="ORF">RIB2604_02111860</name>
</gene>
<evidence type="ECO:0000313" key="2">
    <source>
        <dbReference type="Proteomes" id="UP000075230"/>
    </source>
</evidence>
<protein>
    <submittedName>
        <fullName evidence="1">Uncharacterized protein</fullName>
    </submittedName>
</protein>
<dbReference type="Proteomes" id="UP000075230">
    <property type="component" value="Unassembled WGS sequence"/>
</dbReference>
<proteinExistence type="predicted"/>
<dbReference type="AlphaFoldDB" id="A0A146FQN5"/>
<comment type="caution">
    <text evidence="1">The sequence shown here is derived from an EMBL/GenBank/DDBJ whole genome shotgun (WGS) entry which is preliminary data.</text>
</comment>
<dbReference type="EMBL" id="BCWF01000021">
    <property type="protein sequence ID" value="GAT27492.1"/>
    <property type="molecule type" value="Genomic_DNA"/>
</dbReference>
<reference evidence="1 2" key="1">
    <citation type="journal article" date="2016" name="DNA Res.">
        <title>Genome sequence of Aspergillus luchuensis NBRC 4314.</title>
        <authorList>
            <person name="Yamada O."/>
            <person name="Machida M."/>
            <person name="Hosoyama A."/>
            <person name="Goto M."/>
            <person name="Takahashi T."/>
            <person name="Futagami T."/>
            <person name="Yamagata Y."/>
            <person name="Takeuchi M."/>
            <person name="Kobayashi T."/>
            <person name="Koike H."/>
            <person name="Abe K."/>
            <person name="Asai K."/>
            <person name="Arita M."/>
            <person name="Fujita N."/>
            <person name="Fukuda K."/>
            <person name="Higa K."/>
            <person name="Horikawa H."/>
            <person name="Ishikawa T."/>
            <person name="Jinno K."/>
            <person name="Kato Y."/>
            <person name="Kirimura K."/>
            <person name="Mizutani O."/>
            <person name="Nakasone K."/>
            <person name="Sano M."/>
            <person name="Shiraishi Y."/>
            <person name="Tsukahara M."/>
            <person name="Gomi K."/>
        </authorList>
    </citation>
    <scope>NUCLEOTIDE SEQUENCE [LARGE SCALE GENOMIC DNA]</scope>
    <source>
        <strain evidence="1 2">RIB 2604</strain>
    </source>
</reference>
<evidence type="ECO:0000313" key="1">
    <source>
        <dbReference type="EMBL" id="GAT27492.1"/>
    </source>
</evidence>
<accession>A0A146FQN5</accession>